<evidence type="ECO:0000313" key="1">
    <source>
        <dbReference type="EMBL" id="AKP50256.1"/>
    </source>
</evidence>
<accession>A0A0H4P724</accession>
<sequence length="73" mass="8558">MAKKPSPFFTYIAFRYGGTNWYTTRNLEGTFPNSFFEENLQKVTLWLQCFSQPYADLDQALSTYINRKATISK</sequence>
<dbReference type="AlphaFoldDB" id="A0A0H4P724"/>
<name>A0A0H4P724_9BACT</name>
<evidence type="ECO:0000313" key="2">
    <source>
        <dbReference type="Proteomes" id="UP000036520"/>
    </source>
</evidence>
<reference evidence="1 2" key="1">
    <citation type="submission" date="2015-07" db="EMBL/GenBank/DDBJ databases">
        <authorList>
            <person name="Kim K.M."/>
        </authorList>
    </citation>
    <scope>NUCLEOTIDE SEQUENCE [LARGE SCALE GENOMIC DNA]</scope>
    <source>
        <strain evidence="1 2">KCTC 12363</strain>
    </source>
</reference>
<dbReference type="KEGG" id="camu:CA2015_0797"/>
<dbReference type="Proteomes" id="UP000036520">
    <property type="component" value="Chromosome"/>
</dbReference>
<keyword evidence="2" id="KW-1185">Reference proteome</keyword>
<proteinExistence type="predicted"/>
<gene>
    <name evidence="1" type="ORF">CA2015_0797</name>
</gene>
<protein>
    <submittedName>
        <fullName evidence="1">Uncharacterized protein</fullName>
    </submittedName>
</protein>
<dbReference type="STRING" id="320787.CA2015_0797"/>
<dbReference type="EMBL" id="CP012040">
    <property type="protein sequence ID" value="AKP50256.1"/>
    <property type="molecule type" value="Genomic_DNA"/>
</dbReference>
<organism evidence="1 2">
    <name type="scientific">Cyclobacterium amurskyense</name>
    <dbReference type="NCBI Taxonomy" id="320787"/>
    <lineage>
        <taxon>Bacteria</taxon>
        <taxon>Pseudomonadati</taxon>
        <taxon>Bacteroidota</taxon>
        <taxon>Cytophagia</taxon>
        <taxon>Cytophagales</taxon>
        <taxon>Cyclobacteriaceae</taxon>
        <taxon>Cyclobacterium</taxon>
    </lineage>
</organism>